<dbReference type="GO" id="GO:0140662">
    <property type="term" value="F:ATP-dependent protein folding chaperone"/>
    <property type="evidence" value="ECO:0007669"/>
    <property type="project" value="InterPro"/>
</dbReference>
<dbReference type="SUPFAM" id="SSF100920">
    <property type="entry name" value="Heat shock protein 70kD (HSP70), peptide-binding domain"/>
    <property type="match status" value="1"/>
</dbReference>
<reference evidence="3" key="1">
    <citation type="submission" date="2019-08" db="EMBL/GenBank/DDBJ databases">
        <authorList>
            <person name="Kucharzyk K."/>
            <person name="Murdoch R.W."/>
            <person name="Higgins S."/>
            <person name="Loffler F."/>
        </authorList>
    </citation>
    <scope>NUCLEOTIDE SEQUENCE</scope>
</reference>
<dbReference type="InterPro" id="IPR013126">
    <property type="entry name" value="Hsp_70_fam"/>
</dbReference>
<dbReference type="Pfam" id="PF00012">
    <property type="entry name" value="HSP70"/>
    <property type="match status" value="1"/>
</dbReference>
<evidence type="ECO:0000313" key="3">
    <source>
        <dbReference type="EMBL" id="MPM93041.1"/>
    </source>
</evidence>
<dbReference type="EMBL" id="VSSQ01039899">
    <property type="protein sequence ID" value="MPM93041.1"/>
    <property type="molecule type" value="Genomic_DNA"/>
</dbReference>
<organism evidence="3">
    <name type="scientific">bioreactor metagenome</name>
    <dbReference type="NCBI Taxonomy" id="1076179"/>
    <lineage>
        <taxon>unclassified sequences</taxon>
        <taxon>metagenomes</taxon>
        <taxon>ecological metagenomes</taxon>
    </lineage>
</organism>
<proteinExistence type="predicted"/>
<keyword evidence="2" id="KW-0067">ATP-binding</keyword>
<keyword evidence="1" id="KW-0547">Nucleotide-binding</keyword>
<sequence length="249" mass="27570">MRPMLHKVVNIVSELWKKYSPQRLLLVGGSSRIPLLHSMLEERVARPDHLNQCPDEAVAIGAALFGASSEKRFLIDVLSQDLGIRSATGDFVSVLQKGSPLPCKASKRFISIANGSLDLHIMQGTSEGQFSTLNQVTIDFLSEKEEVELFFSVDSNGLLAIELQRKNGERIAIPDITVEECTLKENPVPPEIKDLEKRLARVSIALPSEQQGRLLSLFSSARTLSDKSIYGDAVAILEEMVREMERVSL</sequence>
<gene>
    <name evidence="3" type="primary">dnaK_47</name>
    <name evidence="3" type="ORF">SDC9_140177</name>
</gene>
<dbReference type="PANTHER" id="PTHR19375">
    <property type="entry name" value="HEAT SHOCK PROTEIN 70KDA"/>
    <property type="match status" value="1"/>
</dbReference>
<evidence type="ECO:0000256" key="1">
    <source>
        <dbReference type="ARBA" id="ARBA00022741"/>
    </source>
</evidence>
<comment type="caution">
    <text evidence="3">The sequence shown here is derived from an EMBL/GenBank/DDBJ whole genome shotgun (WGS) entry which is preliminary data.</text>
</comment>
<name>A0A645DUN1_9ZZZZ</name>
<dbReference type="PROSITE" id="PS01036">
    <property type="entry name" value="HSP70_3"/>
    <property type="match status" value="1"/>
</dbReference>
<dbReference type="InterPro" id="IPR029047">
    <property type="entry name" value="HSP70_peptide-bd_sf"/>
</dbReference>
<dbReference type="PRINTS" id="PR00301">
    <property type="entry name" value="HEATSHOCK70"/>
</dbReference>
<dbReference type="InterPro" id="IPR018181">
    <property type="entry name" value="Heat_shock_70_CS"/>
</dbReference>
<dbReference type="GO" id="GO:0005524">
    <property type="term" value="F:ATP binding"/>
    <property type="evidence" value="ECO:0007669"/>
    <property type="project" value="UniProtKB-KW"/>
</dbReference>
<dbReference type="SUPFAM" id="SSF53067">
    <property type="entry name" value="Actin-like ATPase domain"/>
    <property type="match status" value="1"/>
</dbReference>
<dbReference type="InterPro" id="IPR043129">
    <property type="entry name" value="ATPase_NBD"/>
</dbReference>
<dbReference type="Gene3D" id="3.30.420.40">
    <property type="match status" value="2"/>
</dbReference>
<accession>A0A645DUN1</accession>
<protein>
    <submittedName>
        <fullName evidence="3">Chaperone protein DnaK</fullName>
    </submittedName>
</protein>
<dbReference type="AlphaFoldDB" id="A0A645DUN1"/>
<evidence type="ECO:0000256" key="2">
    <source>
        <dbReference type="ARBA" id="ARBA00022840"/>
    </source>
</evidence>
<dbReference type="Gene3D" id="2.60.34.10">
    <property type="entry name" value="Substrate Binding Domain Of DNAk, Chain A, domain 1"/>
    <property type="match status" value="1"/>
</dbReference>